<evidence type="ECO:0000313" key="1">
    <source>
        <dbReference type="EMBL" id="BDS10808.1"/>
    </source>
</evidence>
<dbReference type="EMBL" id="AP026867">
    <property type="protein sequence ID" value="BDS10808.1"/>
    <property type="molecule type" value="Genomic_DNA"/>
</dbReference>
<evidence type="ECO:0000313" key="2">
    <source>
        <dbReference type="Proteomes" id="UP001060919"/>
    </source>
</evidence>
<dbReference type="KEGG" id="aup:AsAng_0015170"/>
<sequence length="49" mass="5633">MLENLFIEGVFVHGQKIGNNKALIGVIKVIYIIDFCHDKNQCFQLLLEL</sequence>
<accession>A0A915YCZ4</accession>
<gene>
    <name evidence="1" type="ORF">AsAng_0015170</name>
</gene>
<keyword evidence="2" id="KW-1185">Reference proteome</keyword>
<organism evidence="1 2">
    <name type="scientific">Aureispira anguillae</name>
    <dbReference type="NCBI Taxonomy" id="2864201"/>
    <lineage>
        <taxon>Bacteria</taxon>
        <taxon>Pseudomonadati</taxon>
        <taxon>Bacteroidota</taxon>
        <taxon>Saprospiria</taxon>
        <taxon>Saprospirales</taxon>
        <taxon>Saprospiraceae</taxon>
        <taxon>Aureispira</taxon>
    </lineage>
</organism>
<name>A0A915YCZ4_9BACT</name>
<reference evidence="1" key="1">
    <citation type="submission" date="2022-09" db="EMBL/GenBank/DDBJ databases">
        <title>Aureispira anguillicida sp. nov., isolated from Leptocephalus of Japanese eel Anguilla japonica.</title>
        <authorList>
            <person name="Yuasa K."/>
            <person name="Mekata T."/>
            <person name="Ikunari K."/>
        </authorList>
    </citation>
    <scope>NUCLEOTIDE SEQUENCE</scope>
    <source>
        <strain evidence="1">EL160426</strain>
    </source>
</reference>
<dbReference type="Proteomes" id="UP001060919">
    <property type="component" value="Chromosome"/>
</dbReference>
<protein>
    <submittedName>
        <fullName evidence="1">Uncharacterized protein</fullName>
    </submittedName>
</protein>
<dbReference type="AlphaFoldDB" id="A0A915YCZ4"/>
<proteinExistence type="predicted"/>